<gene>
    <name evidence="2" type="ORF">N5D93_07805</name>
</gene>
<name>A0AA42IVA7_9BURK</name>
<reference evidence="2" key="1">
    <citation type="submission" date="2022-09" db="EMBL/GenBank/DDBJ databases">
        <title>Intensive care unit water sources are persistently colonized with multi-drug resistant bacteria and are the site of extensive horizontal gene transfer of antibiotic resistance genes.</title>
        <authorList>
            <person name="Diorio-Toth L."/>
        </authorList>
    </citation>
    <scope>NUCLEOTIDE SEQUENCE</scope>
    <source>
        <strain evidence="2">GD03843</strain>
    </source>
</reference>
<dbReference type="Gene3D" id="3.10.180.10">
    <property type="entry name" value="2,3-Dihydroxybiphenyl 1,2-Dioxygenase, domain 1"/>
    <property type="match status" value="1"/>
</dbReference>
<dbReference type="EMBL" id="JAOCDZ010000004">
    <property type="protein sequence ID" value="MDH0735709.1"/>
    <property type="molecule type" value="Genomic_DNA"/>
</dbReference>
<dbReference type="InterPro" id="IPR037523">
    <property type="entry name" value="VOC_core"/>
</dbReference>
<dbReference type="InterPro" id="IPR029068">
    <property type="entry name" value="Glyas_Bleomycin-R_OHBP_Dase"/>
</dbReference>
<dbReference type="SUPFAM" id="SSF54593">
    <property type="entry name" value="Glyoxalase/Bleomycin resistance protein/Dihydroxybiphenyl dioxygenase"/>
    <property type="match status" value="1"/>
</dbReference>
<organism evidence="2 3">
    <name type="scientific">Achromobacter spanius</name>
    <dbReference type="NCBI Taxonomy" id="217203"/>
    <lineage>
        <taxon>Bacteria</taxon>
        <taxon>Pseudomonadati</taxon>
        <taxon>Pseudomonadota</taxon>
        <taxon>Betaproteobacteria</taxon>
        <taxon>Burkholderiales</taxon>
        <taxon>Alcaligenaceae</taxon>
        <taxon>Achromobacter</taxon>
    </lineage>
</organism>
<comment type="caution">
    <text evidence="2">The sequence shown here is derived from an EMBL/GenBank/DDBJ whole genome shotgun (WGS) entry which is preliminary data.</text>
</comment>
<dbReference type="Proteomes" id="UP001161094">
    <property type="component" value="Unassembled WGS sequence"/>
</dbReference>
<evidence type="ECO:0000313" key="2">
    <source>
        <dbReference type="EMBL" id="MDH0735709.1"/>
    </source>
</evidence>
<evidence type="ECO:0000259" key="1">
    <source>
        <dbReference type="PROSITE" id="PS51819"/>
    </source>
</evidence>
<evidence type="ECO:0000313" key="3">
    <source>
        <dbReference type="Proteomes" id="UP001161094"/>
    </source>
</evidence>
<feature type="domain" description="VOC" evidence="1">
    <location>
        <begin position="6"/>
        <end position="150"/>
    </location>
</feature>
<dbReference type="RefSeq" id="WP_279994583.1">
    <property type="nucleotide sequence ID" value="NZ_JAOCDZ010000004.1"/>
</dbReference>
<dbReference type="InterPro" id="IPR004360">
    <property type="entry name" value="Glyas_Fos-R_dOase_dom"/>
</dbReference>
<dbReference type="Pfam" id="PF00903">
    <property type="entry name" value="Glyoxalase"/>
    <property type="match status" value="1"/>
</dbReference>
<dbReference type="PROSITE" id="PS51819">
    <property type="entry name" value="VOC"/>
    <property type="match status" value="1"/>
</dbReference>
<protein>
    <submittedName>
        <fullName evidence="2">VOC family protein</fullName>
    </submittedName>
</protein>
<proteinExistence type="predicted"/>
<accession>A0AA42IVA7</accession>
<sequence>MISGVKYGHTNLIAKDWRSLAKFYEEHFGCVPVPPERDFKGHDLERGTGIPGAELRGTHLRLPGHGAEGPTLEIFNFSVLEEKPSVAVNRPGFGHIAFIVDDVASARETVLAAGGRPVGEIVTLTNAAGMRLTWVYVTDPEGNVLELQSRPIKA</sequence>
<dbReference type="AlphaFoldDB" id="A0AA42IVA7"/>